<feature type="non-terminal residue" evidence="1">
    <location>
        <position position="57"/>
    </location>
</feature>
<protein>
    <submittedName>
        <fullName evidence="1">Uncharacterized protein</fullName>
    </submittedName>
</protein>
<evidence type="ECO:0000313" key="1">
    <source>
        <dbReference type="EMBL" id="CAG7732941.1"/>
    </source>
</evidence>
<name>A0A8J2KWD1_9HEXA</name>
<sequence>QYLGSPGLQTLSKVGYSFTDCPYHEIHGYGQQKLALIGRNWTSGTKGRNIVEEEEVL</sequence>
<evidence type="ECO:0000313" key="2">
    <source>
        <dbReference type="Proteomes" id="UP000708208"/>
    </source>
</evidence>
<organism evidence="1 2">
    <name type="scientific">Allacma fusca</name>
    <dbReference type="NCBI Taxonomy" id="39272"/>
    <lineage>
        <taxon>Eukaryota</taxon>
        <taxon>Metazoa</taxon>
        <taxon>Ecdysozoa</taxon>
        <taxon>Arthropoda</taxon>
        <taxon>Hexapoda</taxon>
        <taxon>Collembola</taxon>
        <taxon>Symphypleona</taxon>
        <taxon>Sminthuridae</taxon>
        <taxon>Allacma</taxon>
    </lineage>
</organism>
<dbReference type="Proteomes" id="UP000708208">
    <property type="component" value="Unassembled WGS sequence"/>
</dbReference>
<keyword evidence="2" id="KW-1185">Reference proteome</keyword>
<feature type="non-terminal residue" evidence="1">
    <location>
        <position position="1"/>
    </location>
</feature>
<proteinExistence type="predicted"/>
<accession>A0A8J2KWD1</accession>
<comment type="caution">
    <text evidence="1">The sequence shown here is derived from an EMBL/GenBank/DDBJ whole genome shotgun (WGS) entry which is preliminary data.</text>
</comment>
<dbReference type="AlphaFoldDB" id="A0A8J2KWD1"/>
<gene>
    <name evidence="1" type="ORF">AFUS01_LOCUS21419</name>
</gene>
<dbReference type="EMBL" id="CAJVCH010240464">
    <property type="protein sequence ID" value="CAG7732941.1"/>
    <property type="molecule type" value="Genomic_DNA"/>
</dbReference>
<reference evidence="1" key="1">
    <citation type="submission" date="2021-06" db="EMBL/GenBank/DDBJ databases">
        <authorList>
            <person name="Hodson N. C."/>
            <person name="Mongue J. A."/>
            <person name="Jaron S. K."/>
        </authorList>
    </citation>
    <scope>NUCLEOTIDE SEQUENCE</scope>
</reference>